<proteinExistence type="predicted"/>
<feature type="domain" description="Phospholipase/carboxylesterase/thioesterase" evidence="2">
    <location>
        <begin position="17"/>
        <end position="200"/>
    </location>
</feature>
<dbReference type="InterPro" id="IPR050565">
    <property type="entry name" value="LYPA1-2/EST-like"/>
</dbReference>
<gene>
    <name evidence="3" type="ORF">JJQ90_01230</name>
</gene>
<keyword evidence="1 3" id="KW-0378">Hydrolase</keyword>
<dbReference type="PANTHER" id="PTHR10655">
    <property type="entry name" value="LYSOPHOSPHOLIPASE-RELATED"/>
    <property type="match status" value="1"/>
</dbReference>
<evidence type="ECO:0000259" key="2">
    <source>
        <dbReference type="Pfam" id="PF02230"/>
    </source>
</evidence>
<keyword evidence="4" id="KW-1185">Reference proteome</keyword>
<dbReference type="Proteomes" id="UP000689967">
    <property type="component" value="Unassembled WGS sequence"/>
</dbReference>
<dbReference type="Pfam" id="PF02230">
    <property type="entry name" value="Abhydrolase_2"/>
    <property type="match status" value="1"/>
</dbReference>
<accession>A0ABS6H4I5</accession>
<comment type="caution">
    <text evidence="3">The sequence shown here is derived from an EMBL/GenBank/DDBJ whole genome shotgun (WGS) entry which is preliminary data.</text>
</comment>
<reference evidence="3 4" key="1">
    <citation type="submission" date="2021-01" db="EMBL/GenBank/DDBJ databases">
        <title>Roseomonas sp. nov, a bacterium isolated from an oil production mixture in Yumen Oilfield.</title>
        <authorList>
            <person name="Wu D."/>
        </authorList>
    </citation>
    <scope>NUCLEOTIDE SEQUENCE [LARGE SCALE GENOMIC DNA]</scope>
    <source>
        <strain evidence="3 4">ROY-5-3</strain>
    </source>
</reference>
<protein>
    <submittedName>
        <fullName evidence="3">Dienelactone hydrolase family protein</fullName>
    </submittedName>
</protein>
<dbReference type="PANTHER" id="PTHR10655:SF17">
    <property type="entry name" value="LYSOPHOSPHOLIPASE-LIKE PROTEIN 1"/>
    <property type="match status" value="1"/>
</dbReference>
<dbReference type="RefSeq" id="WP_216872652.1">
    <property type="nucleotide sequence ID" value="NZ_JAERQM010000001.1"/>
</dbReference>
<organism evidence="3 4">
    <name type="scientific">Falsiroseomonas oleicola</name>
    <dbReference type="NCBI Taxonomy" id="2801474"/>
    <lineage>
        <taxon>Bacteria</taxon>
        <taxon>Pseudomonadati</taxon>
        <taxon>Pseudomonadota</taxon>
        <taxon>Alphaproteobacteria</taxon>
        <taxon>Acetobacterales</taxon>
        <taxon>Roseomonadaceae</taxon>
        <taxon>Falsiroseomonas</taxon>
    </lineage>
</organism>
<evidence type="ECO:0000313" key="3">
    <source>
        <dbReference type="EMBL" id="MBU8542305.1"/>
    </source>
</evidence>
<sequence length="217" mass="22317">MANGWDGPRWGPASAGTPRKLVVLLHGVGADGFDLIDLAPGWGKAVPEALFIAPHAPEPCDMAPYGRQWFSLQDRSPAMMRAGAEAATAWLRPHVEAELARLGLTSRDLALAGFSQGAMMALQAGLSWPGGCAAILAYAGALLAPDSLPPTAPPILLVHGEADEVVPAAASRRAEQALRAAGLTVEAVYRPGLAHGIDEVGISLGALALQRELAGGA</sequence>
<dbReference type="GO" id="GO:0016787">
    <property type="term" value="F:hydrolase activity"/>
    <property type="evidence" value="ECO:0007669"/>
    <property type="project" value="UniProtKB-KW"/>
</dbReference>
<evidence type="ECO:0000313" key="4">
    <source>
        <dbReference type="Proteomes" id="UP000689967"/>
    </source>
</evidence>
<dbReference type="InterPro" id="IPR003140">
    <property type="entry name" value="PLipase/COase/thioEstase"/>
</dbReference>
<name>A0ABS6H4I5_9PROT</name>
<dbReference type="EMBL" id="JAERQM010000001">
    <property type="protein sequence ID" value="MBU8542305.1"/>
    <property type="molecule type" value="Genomic_DNA"/>
</dbReference>
<evidence type="ECO:0000256" key="1">
    <source>
        <dbReference type="ARBA" id="ARBA00022801"/>
    </source>
</evidence>